<keyword evidence="3" id="KW-1185">Reference proteome</keyword>
<evidence type="ECO:0000259" key="1">
    <source>
        <dbReference type="Pfam" id="PF05699"/>
    </source>
</evidence>
<dbReference type="OrthoDB" id="1194279at2759"/>
<dbReference type="AlphaFoldDB" id="A0A2P5DNL5"/>
<reference evidence="3" key="1">
    <citation type="submission" date="2016-06" db="EMBL/GenBank/DDBJ databases">
        <title>Parallel loss of symbiosis genes in relatives of nitrogen-fixing non-legume Parasponia.</title>
        <authorList>
            <person name="Van Velzen R."/>
            <person name="Holmer R."/>
            <person name="Bu F."/>
            <person name="Rutten L."/>
            <person name="Van Zeijl A."/>
            <person name="Liu W."/>
            <person name="Santuari L."/>
            <person name="Cao Q."/>
            <person name="Sharma T."/>
            <person name="Shen D."/>
            <person name="Roswanjaya Y."/>
            <person name="Wardhani T."/>
            <person name="Kalhor M.S."/>
            <person name="Jansen J."/>
            <person name="Van den Hoogen J."/>
            <person name="Gungor B."/>
            <person name="Hartog M."/>
            <person name="Hontelez J."/>
            <person name="Verver J."/>
            <person name="Yang W.-C."/>
            <person name="Schijlen E."/>
            <person name="Repin R."/>
            <person name="Schilthuizen M."/>
            <person name="Schranz E."/>
            <person name="Heidstra R."/>
            <person name="Miyata K."/>
            <person name="Fedorova E."/>
            <person name="Kohlen W."/>
            <person name="Bisseling T."/>
            <person name="Smit S."/>
            <person name="Geurts R."/>
        </authorList>
    </citation>
    <scope>NUCLEOTIDE SEQUENCE [LARGE SCALE GENOMIC DNA]</scope>
    <source>
        <strain evidence="3">cv. RG33-2</strain>
    </source>
</reference>
<protein>
    <submittedName>
        <fullName evidence="2">HAT, C-terminal dimerization domain containing protein</fullName>
    </submittedName>
</protein>
<dbReference type="PANTHER" id="PTHR23272:SF192">
    <property type="entry name" value="ZINC FINGER BED DOMAIN-CONTAINING PROTEIN DAYSLEEPER-LIKE"/>
    <property type="match status" value="1"/>
</dbReference>
<dbReference type="InterPro" id="IPR012337">
    <property type="entry name" value="RNaseH-like_sf"/>
</dbReference>
<organism evidence="2 3">
    <name type="scientific">Trema orientale</name>
    <name type="common">Charcoal tree</name>
    <name type="synonym">Celtis orientalis</name>
    <dbReference type="NCBI Taxonomy" id="63057"/>
    <lineage>
        <taxon>Eukaryota</taxon>
        <taxon>Viridiplantae</taxon>
        <taxon>Streptophyta</taxon>
        <taxon>Embryophyta</taxon>
        <taxon>Tracheophyta</taxon>
        <taxon>Spermatophyta</taxon>
        <taxon>Magnoliopsida</taxon>
        <taxon>eudicotyledons</taxon>
        <taxon>Gunneridae</taxon>
        <taxon>Pentapetalae</taxon>
        <taxon>rosids</taxon>
        <taxon>fabids</taxon>
        <taxon>Rosales</taxon>
        <taxon>Cannabaceae</taxon>
        <taxon>Trema</taxon>
    </lineage>
</organism>
<dbReference type="InParanoid" id="A0A2P5DNL5"/>
<name>A0A2P5DNL5_TREOI</name>
<gene>
    <name evidence="2" type="ORF">TorRG33x02_246560</name>
</gene>
<proteinExistence type="predicted"/>
<dbReference type="GO" id="GO:0046983">
    <property type="term" value="F:protein dimerization activity"/>
    <property type="evidence" value="ECO:0007669"/>
    <property type="project" value="InterPro"/>
</dbReference>
<dbReference type="InterPro" id="IPR008906">
    <property type="entry name" value="HATC_C_dom"/>
</dbReference>
<accession>A0A2P5DNL5</accession>
<dbReference type="SUPFAM" id="SSF53098">
    <property type="entry name" value="Ribonuclease H-like"/>
    <property type="match status" value="1"/>
</dbReference>
<dbReference type="Proteomes" id="UP000237000">
    <property type="component" value="Unassembled WGS sequence"/>
</dbReference>
<sequence>MAKTELELYLDEPRVSSDAKLDILDFWKGNQFRYPELAAMARDVLSIPISTVASESAFSVGGRVLDQYRSLLKPDIAESLICTRDWLFGDKGNMIIYLILLFKSY</sequence>
<dbReference type="STRING" id="63057.A0A2P5DNL5"/>
<evidence type="ECO:0000313" key="2">
    <source>
        <dbReference type="EMBL" id="PON74882.1"/>
    </source>
</evidence>
<comment type="caution">
    <text evidence="2">The sequence shown here is derived from an EMBL/GenBank/DDBJ whole genome shotgun (WGS) entry which is preliminary data.</text>
</comment>
<dbReference type="Pfam" id="PF05699">
    <property type="entry name" value="Dimer_Tnp_hAT"/>
    <property type="match status" value="1"/>
</dbReference>
<evidence type="ECO:0000313" key="3">
    <source>
        <dbReference type="Proteomes" id="UP000237000"/>
    </source>
</evidence>
<dbReference type="EMBL" id="JXTC01000259">
    <property type="protein sequence ID" value="PON74882.1"/>
    <property type="molecule type" value="Genomic_DNA"/>
</dbReference>
<dbReference type="PANTHER" id="PTHR23272">
    <property type="entry name" value="BED FINGER-RELATED"/>
    <property type="match status" value="1"/>
</dbReference>
<feature type="domain" description="HAT C-terminal dimerisation" evidence="1">
    <location>
        <begin position="5"/>
        <end position="87"/>
    </location>
</feature>